<name>A0A7I4YBK7_HAECO</name>
<accession>A0A7I4YBK7</accession>
<protein>
    <submittedName>
        <fullName evidence="3">HTH_Tnp_Tc3_2 domain-containing protein</fullName>
    </submittedName>
</protein>
<dbReference type="Proteomes" id="UP000025227">
    <property type="component" value="Unplaced"/>
</dbReference>
<keyword evidence="2" id="KW-1185">Reference proteome</keyword>
<evidence type="ECO:0000313" key="2">
    <source>
        <dbReference type="Proteomes" id="UP000025227"/>
    </source>
</evidence>
<evidence type="ECO:0000313" key="3">
    <source>
        <dbReference type="WBParaSite" id="HCON_00077660-00001"/>
    </source>
</evidence>
<dbReference type="GO" id="GO:0006313">
    <property type="term" value="P:DNA transposition"/>
    <property type="evidence" value="ECO:0007669"/>
    <property type="project" value="InterPro"/>
</dbReference>
<reference evidence="3" key="1">
    <citation type="submission" date="2020-12" db="UniProtKB">
        <authorList>
            <consortium name="WormBaseParasite"/>
        </authorList>
    </citation>
    <scope>IDENTIFICATION</scope>
    <source>
        <strain evidence="3">MHco3</strain>
    </source>
</reference>
<dbReference type="Pfam" id="PF01498">
    <property type="entry name" value="HTH_Tnp_Tc3_2"/>
    <property type="match status" value="1"/>
</dbReference>
<dbReference type="InterPro" id="IPR002492">
    <property type="entry name" value="Transposase_Tc1-like"/>
</dbReference>
<feature type="domain" description="Transposase Tc1-like" evidence="1">
    <location>
        <begin position="44"/>
        <end position="95"/>
    </location>
</feature>
<evidence type="ECO:0000259" key="1">
    <source>
        <dbReference type="Pfam" id="PF01498"/>
    </source>
</evidence>
<dbReference type="WBParaSite" id="HCON_00077660-00001">
    <property type="protein sequence ID" value="HCON_00077660-00001"/>
    <property type="gene ID" value="HCON_00077660"/>
</dbReference>
<sequence length="129" mass="14813">MCVQAIRKEYKVTRSAEAKIHSEVARLMLCLVDRKIGQRATNGSSQNFSRHLDARETNPSVNTVLRLLKESGLFGGRPAKKPLISAKNRKVLLDWDHVHKNWVIHQWRKAIKSDKPKFLLSGKNEIKFV</sequence>
<dbReference type="AlphaFoldDB" id="A0A7I4YBK7"/>
<dbReference type="GO" id="GO:0003677">
    <property type="term" value="F:DNA binding"/>
    <property type="evidence" value="ECO:0007669"/>
    <property type="project" value="InterPro"/>
</dbReference>
<proteinExistence type="predicted"/>
<dbReference type="OrthoDB" id="5865009at2759"/>
<dbReference type="GO" id="GO:0015074">
    <property type="term" value="P:DNA integration"/>
    <property type="evidence" value="ECO:0007669"/>
    <property type="project" value="InterPro"/>
</dbReference>
<organism evidence="2 3">
    <name type="scientific">Haemonchus contortus</name>
    <name type="common">Barber pole worm</name>
    <dbReference type="NCBI Taxonomy" id="6289"/>
    <lineage>
        <taxon>Eukaryota</taxon>
        <taxon>Metazoa</taxon>
        <taxon>Ecdysozoa</taxon>
        <taxon>Nematoda</taxon>
        <taxon>Chromadorea</taxon>
        <taxon>Rhabditida</taxon>
        <taxon>Rhabditina</taxon>
        <taxon>Rhabditomorpha</taxon>
        <taxon>Strongyloidea</taxon>
        <taxon>Trichostrongylidae</taxon>
        <taxon>Haemonchus</taxon>
    </lineage>
</organism>